<evidence type="ECO:0000256" key="1">
    <source>
        <dbReference type="SAM" id="Phobius"/>
    </source>
</evidence>
<feature type="transmembrane region" description="Helical" evidence="1">
    <location>
        <begin position="41"/>
        <end position="65"/>
    </location>
</feature>
<keyword evidence="1" id="KW-0472">Membrane</keyword>
<protein>
    <submittedName>
        <fullName evidence="2">Uncharacterized protein</fullName>
    </submittedName>
</protein>
<organism evidence="2">
    <name type="scientific">marine sediment metagenome</name>
    <dbReference type="NCBI Taxonomy" id="412755"/>
    <lineage>
        <taxon>unclassified sequences</taxon>
        <taxon>metagenomes</taxon>
        <taxon>ecological metagenomes</taxon>
    </lineage>
</organism>
<sequence length="67" mass="7095">MEWTDGDKAIVAEISGRIIEKVLKVHVDTCPYDIIYKKDKALLIGLCLGGGLSGGGLITALIHMLGA</sequence>
<dbReference type="EMBL" id="LAZR01002526">
    <property type="protein sequence ID" value="KKN28897.1"/>
    <property type="molecule type" value="Genomic_DNA"/>
</dbReference>
<accession>A0A0F9PW01</accession>
<keyword evidence="1" id="KW-0812">Transmembrane</keyword>
<reference evidence="2" key="1">
    <citation type="journal article" date="2015" name="Nature">
        <title>Complex archaea that bridge the gap between prokaryotes and eukaryotes.</title>
        <authorList>
            <person name="Spang A."/>
            <person name="Saw J.H."/>
            <person name="Jorgensen S.L."/>
            <person name="Zaremba-Niedzwiedzka K."/>
            <person name="Martijn J."/>
            <person name="Lind A.E."/>
            <person name="van Eijk R."/>
            <person name="Schleper C."/>
            <person name="Guy L."/>
            <person name="Ettema T.J."/>
        </authorList>
    </citation>
    <scope>NUCLEOTIDE SEQUENCE</scope>
</reference>
<name>A0A0F9PW01_9ZZZZ</name>
<keyword evidence="1" id="KW-1133">Transmembrane helix</keyword>
<dbReference type="AlphaFoldDB" id="A0A0F9PW01"/>
<gene>
    <name evidence="2" type="ORF">LCGC14_0849500</name>
</gene>
<evidence type="ECO:0000313" key="2">
    <source>
        <dbReference type="EMBL" id="KKN28897.1"/>
    </source>
</evidence>
<proteinExistence type="predicted"/>
<comment type="caution">
    <text evidence="2">The sequence shown here is derived from an EMBL/GenBank/DDBJ whole genome shotgun (WGS) entry which is preliminary data.</text>
</comment>